<evidence type="ECO:0000313" key="4">
    <source>
        <dbReference type="Proteomes" id="UP000469558"/>
    </source>
</evidence>
<feature type="compositionally biased region" description="Polar residues" evidence="1">
    <location>
        <begin position="251"/>
        <end position="269"/>
    </location>
</feature>
<accession>A0A8T9CEZ8</accession>
<comment type="caution">
    <text evidence="3">The sequence shown here is derived from an EMBL/GenBank/DDBJ whole genome shotgun (WGS) entry which is preliminary data.</text>
</comment>
<dbReference type="OrthoDB" id="3596006at2759"/>
<feature type="compositionally biased region" description="Polar residues" evidence="1">
    <location>
        <begin position="281"/>
        <end position="291"/>
    </location>
</feature>
<evidence type="ECO:0000256" key="2">
    <source>
        <dbReference type="SAM" id="Phobius"/>
    </source>
</evidence>
<evidence type="ECO:0000313" key="3">
    <source>
        <dbReference type="EMBL" id="TVY82510.1"/>
    </source>
</evidence>
<dbReference type="EMBL" id="QGMK01000309">
    <property type="protein sequence ID" value="TVY82510.1"/>
    <property type="molecule type" value="Genomic_DNA"/>
</dbReference>
<evidence type="ECO:0000256" key="1">
    <source>
        <dbReference type="SAM" id="MobiDB-lite"/>
    </source>
</evidence>
<feature type="transmembrane region" description="Helical" evidence="2">
    <location>
        <begin position="35"/>
        <end position="59"/>
    </location>
</feature>
<keyword evidence="2" id="KW-1133">Transmembrane helix</keyword>
<gene>
    <name evidence="3" type="ORF">LSUE1_G003156</name>
</gene>
<keyword evidence="4" id="KW-1185">Reference proteome</keyword>
<feature type="transmembrane region" description="Helical" evidence="2">
    <location>
        <begin position="204"/>
        <end position="225"/>
    </location>
</feature>
<organism evidence="3 4">
    <name type="scientific">Lachnellula suecica</name>
    <dbReference type="NCBI Taxonomy" id="602035"/>
    <lineage>
        <taxon>Eukaryota</taxon>
        <taxon>Fungi</taxon>
        <taxon>Dikarya</taxon>
        <taxon>Ascomycota</taxon>
        <taxon>Pezizomycotina</taxon>
        <taxon>Leotiomycetes</taxon>
        <taxon>Helotiales</taxon>
        <taxon>Lachnaceae</taxon>
        <taxon>Lachnellula</taxon>
    </lineage>
</organism>
<name>A0A8T9CEZ8_9HELO</name>
<dbReference type="AlphaFoldDB" id="A0A8T9CEZ8"/>
<feature type="transmembrane region" description="Helical" evidence="2">
    <location>
        <begin position="144"/>
        <end position="169"/>
    </location>
</feature>
<dbReference type="Proteomes" id="UP000469558">
    <property type="component" value="Unassembled WGS sequence"/>
</dbReference>
<reference evidence="3 4" key="1">
    <citation type="submission" date="2018-05" db="EMBL/GenBank/DDBJ databases">
        <title>Genome sequencing and assembly of the regulated plant pathogen Lachnellula willkommii and related sister species for the development of diagnostic species identification markers.</title>
        <authorList>
            <person name="Giroux E."/>
            <person name="Bilodeau G."/>
        </authorList>
    </citation>
    <scope>NUCLEOTIDE SEQUENCE [LARGE SCALE GENOMIC DNA]</scope>
    <source>
        <strain evidence="3 4">CBS 268.59</strain>
    </source>
</reference>
<feature type="transmembrane region" description="Helical" evidence="2">
    <location>
        <begin position="108"/>
        <end position="132"/>
    </location>
</feature>
<sequence>MAVIWGLDLREIQWGKFKGSYMFNKVYHLRKTKMIVYQIAMIACVISESVGTAALSGMLPIPSLSRKYEKFKTPQANFLRPDYVDQQDGISTRSKGRALVQNNDFVGIASYNIFVGIAVATIFGSGFFFDLFWPERHESKSVKLAWKICSVVVSFMALAAALAMTIIVATRRAYITGVSSAEAATYFRQNGPPNPIYRKNADCVVSAVFLWPGTIASFASTYIMWKSIQHNEAHGPFAAAHRGDKGEEASTEMTPKATTPDTEVTNSGPTEAHNQHAANAARTSVTQHTAPEPYPST</sequence>
<feature type="region of interest" description="Disordered" evidence="1">
    <location>
        <begin position="239"/>
        <end position="297"/>
    </location>
</feature>
<protein>
    <submittedName>
        <fullName evidence="3">Uncharacterized protein</fullName>
    </submittedName>
</protein>
<keyword evidence="2" id="KW-0812">Transmembrane</keyword>
<proteinExistence type="predicted"/>
<keyword evidence="2" id="KW-0472">Membrane</keyword>